<feature type="compositionally biased region" description="Gly residues" evidence="9">
    <location>
        <begin position="19"/>
        <end position="32"/>
    </location>
</feature>
<dbReference type="EC" id="2.4.1.-" evidence="8"/>
<dbReference type="Gramene" id="TraesMAC7B03G04144590.1">
    <property type="protein sequence ID" value="TraesMAC7B03G04144590.1"/>
    <property type="gene ID" value="TraesMAC7B03G04144590"/>
</dbReference>
<dbReference type="Gramene" id="TraesNOR7B03G04195750.1">
    <property type="protein sequence ID" value="TraesNOR7B03G04195750.1"/>
    <property type="gene ID" value="TraesNOR7B03G04195750"/>
</dbReference>
<dbReference type="Gramene" id="TraesSTA7B03G04145530.1">
    <property type="protein sequence ID" value="TraesSTA7B03G04145530.1"/>
    <property type="gene ID" value="TraesSTA7B03G04145530"/>
</dbReference>
<dbReference type="KEGG" id="taes:123157271"/>
<dbReference type="PANTHER" id="PTHR21461:SF55">
    <property type="entry name" value="GLYCOSYLTRANSFERASE FAMILY 92 PROTEIN"/>
    <property type="match status" value="1"/>
</dbReference>
<dbReference type="STRING" id="4565.A0A3B6SEB6"/>
<comment type="similarity">
    <text evidence="2 8">Belongs to the glycosyltransferase 92 family.</text>
</comment>
<evidence type="ECO:0000313" key="11">
    <source>
        <dbReference type="Proteomes" id="UP000019116"/>
    </source>
</evidence>
<proteinExistence type="inferred from homology"/>
<evidence type="ECO:0000256" key="8">
    <source>
        <dbReference type="RuleBase" id="RU366017"/>
    </source>
</evidence>
<dbReference type="SMR" id="A0A3B6SEB6"/>
<dbReference type="Gramene" id="TraesCS7B03G0605600.1">
    <property type="protein sequence ID" value="TraesCS7B03G0605600.1.CDS"/>
    <property type="gene ID" value="TraesCS7B03G0605600"/>
</dbReference>
<evidence type="ECO:0000256" key="1">
    <source>
        <dbReference type="ARBA" id="ARBA00004167"/>
    </source>
</evidence>
<dbReference type="Gramene" id="TraesSYM7B03G04198490.1">
    <property type="protein sequence ID" value="TraesSYM7B03G04198490.1"/>
    <property type="gene ID" value="TraesSYM7B03G04198490"/>
</dbReference>
<evidence type="ECO:0000256" key="3">
    <source>
        <dbReference type="ARBA" id="ARBA00022676"/>
    </source>
</evidence>
<dbReference type="Gramene" id="TraesLDM7B03G04153060.1">
    <property type="protein sequence ID" value="TraesLDM7B03G04153060.1"/>
    <property type="gene ID" value="TraesLDM7B03G04153060"/>
</dbReference>
<keyword evidence="11" id="KW-1185">Reference proteome</keyword>
<dbReference type="EnsemblPlants" id="TraesCS7B02G214400.1">
    <property type="protein sequence ID" value="TraesCS7B02G214400.1"/>
    <property type="gene ID" value="TraesCS7B02G214400"/>
</dbReference>
<evidence type="ECO:0000256" key="4">
    <source>
        <dbReference type="ARBA" id="ARBA00022679"/>
    </source>
</evidence>
<dbReference type="OMA" id="WDFARHN"/>
<dbReference type="RefSeq" id="XP_044431463.1">
    <property type="nucleotide sequence ID" value="XM_044575528.1"/>
</dbReference>
<dbReference type="Gramene" id="TraesCAD_scaffold_006450_01G000200.1">
    <property type="protein sequence ID" value="TraesCAD_scaffold_006450_01G000200.1"/>
    <property type="gene ID" value="TraesCAD_scaffold_006450_01G000200"/>
</dbReference>
<dbReference type="Gramene" id="TraesROB_scaffold_021982_01G000200.1">
    <property type="protein sequence ID" value="TraesROB_scaffold_021982_01G000200.1"/>
    <property type="gene ID" value="TraesROB_scaffold_021982_01G000200"/>
</dbReference>
<name>A0A3B6SEB6_WHEAT</name>
<evidence type="ECO:0000256" key="7">
    <source>
        <dbReference type="ARBA" id="ARBA00023136"/>
    </source>
</evidence>
<dbReference type="InterPro" id="IPR008166">
    <property type="entry name" value="Glyco_transf_92"/>
</dbReference>
<dbReference type="AlphaFoldDB" id="A0A3B6SEB6"/>
<dbReference type="GO" id="GO:0016757">
    <property type="term" value="F:glycosyltransferase activity"/>
    <property type="evidence" value="ECO:0000318"/>
    <property type="project" value="GO_Central"/>
</dbReference>
<feature type="transmembrane region" description="Helical" evidence="8">
    <location>
        <begin position="46"/>
        <end position="67"/>
    </location>
</feature>
<keyword evidence="4 8" id="KW-0808">Transferase</keyword>
<keyword evidence="6 8" id="KW-1133">Transmembrane helix</keyword>
<dbReference type="GO" id="GO:0016020">
    <property type="term" value="C:membrane"/>
    <property type="evidence" value="ECO:0007669"/>
    <property type="project" value="UniProtKB-SubCell"/>
</dbReference>
<keyword evidence="5 8" id="KW-0812">Transmembrane</keyword>
<dbReference type="Gramene" id="TraesJUL7B03G04188490.1">
    <property type="protein sequence ID" value="TraesJUL7B03G04188490.1"/>
    <property type="gene ID" value="TraesJUL7B03G04188490"/>
</dbReference>
<dbReference type="Pfam" id="PF01697">
    <property type="entry name" value="Glyco_transf_92"/>
    <property type="match status" value="1"/>
</dbReference>
<evidence type="ECO:0000256" key="6">
    <source>
        <dbReference type="ARBA" id="ARBA00022989"/>
    </source>
</evidence>
<dbReference type="Gramene" id="TraesJAG7B03G04132260.1">
    <property type="protein sequence ID" value="TraesJAG7B03G04132260.1"/>
    <property type="gene ID" value="TraesJAG7B03G04132260"/>
</dbReference>
<evidence type="ECO:0000313" key="10">
    <source>
        <dbReference type="EnsemblPlants" id="TraesCS7B02G214400.1"/>
    </source>
</evidence>
<reference evidence="10" key="2">
    <citation type="submission" date="2018-10" db="UniProtKB">
        <authorList>
            <consortium name="EnsemblPlants"/>
        </authorList>
    </citation>
    <scope>IDENTIFICATION</scope>
</reference>
<dbReference type="Proteomes" id="UP000019116">
    <property type="component" value="Chromosome 7B"/>
</dbReference>
<evidence type="ECO:0000256" key="2">
    <source>
        <dbReference type="ARBA" id="ARBA00007647"/>
    </source>
</evidence>
<protein>
    <recommendedName>
        <fullName evidence="8">Glycosyltransferase family 92 protein</fullName>
        <ecNumber evidence="8">2.4.1.-</ecNumber>
    </recommendedName>
</protein>
<dbReference type="Gramene" id="TraesPARA_EIv1.0_2425710.1">
    <property type="protein sequence ID" value="TraesPARA_EIv1.0_2425710.1.CDS"/>
    <property type="gene ID" value="TraesPARA_EIv1.0_2425710"/>
</dbReference>
<keyword evidence="7 8" id="KW-0472">Membrane</keyword>
<dbReference type="Gramene" id="TraesWEE_scaffold_017152_01G000100.1">
    <property type="protein sequence ID" value="TraesWEE_scaffold_017152_01G000100.1"/>
    <property type="gene ID" value="TraesWEE_scaffold_017152_01G000100"/>
</dbReference>
<gene>
    <name evidence="10" type="primary">LOC123157271</name>
</gene>
<dbReference type="Gramene" id="TraesKAR7B01G0258890.1">
    <property type="protein sequence ID" value="cds.TraesKAR7B01G0258890.1"/>
    <property type="gene ID" value="TraesKAR7B01G0258890"/>
</dbReference>
<dbReference type="GO" id="GO:0005737">
    <property type="term" value="C:cytoplasm"/>
    <property type="evidence" value="ECO:0000318"/>
    <property type="project" value="GO_Central"/>
</dbReference>
<dbReference type="Gramene" id="TraesARI7B03G04142470.1">
    <property type="protein sequence ID" value="TraesARI7B03G04142470.1"/>
    <property type="gene ID" value="TraesARI7B03G04142470"/>
</dbReference>
<reference evidence="10" key="1">
    <citation type="submission" date="2018-08" db="EMBL/GenBank/DDBJ databases">
        <authorList>
            <person name="Rossello M."/>
        </authorList>
    </citation>
    <scope>NUCLEOTIDE SEQUENCE [LARGE SCALE GENOMIC DNA]</scope>
    <source>
        <strain evidence="10">cv. Chinese Spring</strain>
    </source>
</reference>
<evidence type="ECO:0000256" key="9">
    <source>
        <dbReference type="SAM" id="MobiDB-lite"/>
    </source>
</evidence>
<organism evidence="10">
    <name type="scientific">Triticum aestivum</name>
    <name type="common">Wheat</name>
    <dbReference type="NCBI Taxonomy" id="4565"/>
    <lineage>
        <taxon>Eukaryota</taxon>
        <taxon>Viridiplantae</taxon>
        <taxon>Streptophyta</taxon>
        <taxon>Embryophyta</taxon>
        <taxon>Tracheophyta</taxon>
        <taxon>Spermatophyta</taxon>
        <taxon>Magnoliopsida</taxon>
        <taxon>Liliopsida</taxon>
        <taxon>Poales</taxon>
        <taxon>Poaceae</taxon>
        <taxon>BOP clade</taxon>
        <taxon>Pooideae</taxon>
        <taxon>Triticodae</taxon>
        <taxon>Triticeae</taxon>
        <taxon>Triticinae</taxon>
        <taxon>Triticum</taxon>
    </lineage>
</organism>
<dbReference type="Gramene" id="TraesCLE_scaffold_042900_01G000100.1">
    <property type="protein sequence ID" value="TraesCLE_scaffold_042900_01G000100.1"/>
    <property type="gene ID" value="TraesCLE_scaffold_042900_01G000100"/>
</dbReference>
<dbReference type="OrthoDB" id="2526284at2759"/>
<sequence>MAVSAKERKLSRLGSGKAANGGGGGGGSFGARGGHRSPAAGGRRRLFAVFFAFLCAGAVVFGGVHAIGASFRPVLLTAWPSATLNALSSERRVQQAGGNGAGTISPSVQIRHAVALPDHLLVILGDGSLLPAPGHFECLYSTANSTQLRRRPLSVAALPDGPSLVHCPAGPSGMAVSLSLSQSPPVTPFQWDQLVYTALLDSRDNSTVVFAKGMNLRPGRLGVPSRYECVFGRDLSKPKLVVTSPVVSAAQETFRCVTPVRIRRYLRMTADGNINRNSDGKPMLVSIRTKGRGSSTLPSIAQPEPLPRYNRHRHTRHRQQKAHSMCVCTMLRNQARFLREWIMYHSHIGVQRWFIYDNNSDDGIEEVLGSMDPSAYNATRHLWPWMKSQEAGFAHCALRARESCEWVGFIDIDEFLHFPGNQTLQDVLRNYSSRPRIGELRTACHSFGPSGRTKIPKKGVTTGYTCRLAAPERHKSIVRPDALNPSLINVVHHFHLKEGMKYVNVGQGVMLINHYKYQVWEVFKEKFAGRVATYVADWQDEENVGSRDRAPGLGTKPVEPEDWPRRFCEVYDTGLKDFVHKEFTDPQTGSLPW</sequence>
<dbReference type="PANTHER" id="PTHR21461">
    <property type="entry name" value="GLYCOSYLTRANSFERASE FAMILY 92 PROTEIN"/>
    <property type="match status" value="1"/>
</dbReference>
<dbReference type="GeneID" id="123157271"/>
<feature type="region of interest" description="Disordered" evidence="9">
    <location>
        <begin position="1"/>
        <end position="36"/>
    </location>
</feature>
<accession>A0A3B6SEB6</accession>
<keyword evidence="3 8" id="KW-0328">Glycosyltransferase</keyword>
<evidence type="ECO:0000256" key="5">
    <source>
        <dbReference type="ARBA" id="ARBA00022692"/>
    </source>
</evidence>
<comment type="subcellular location">
    <subcellularLocation>
        <location evidence="1">Membrane</location>
        <topology evidence="1">Single-pass membrane protein</topology>
    </subcellularLocation>
</comment>
<feature type="compositionally biased region" description="Basic and acidic residues" evidence="9">
    <location>
        <begin position="1"/>
        <end position="10"/>
    </location>
</feature>
<dbReference type="Gramene" id="TraesCS7B02G214400.1">
    <property type="protein sequence ID" value="TraesCS7B02G214400.1"/>
    <property type="gene ID" value="TraesCS7B02G214400"/>
</dbReference>